<evidence type="ECO:0000313" key="13">
    <source>
        <dbReference type="EMBL" id="MDR7293340.1"/>
    </source>
</evidence>
<comment type="catalytic activity">
    <reaction evidence="1 10">
        <text>1-(5-phospho-beta-D-ribosyl)-5'-AMP + H2O = 1-(5-phospho-beta-D-ribosyl)-5-[(5-phospho-beta-D-ribosylamino)methylideneamino]imidazole-4-carboxamide</text>
        <dbReference type="Rhea" id="RHEA:20049"/>
        <dbReference type="ChEBI" id="CHEBI:15377"/>
        <dbReference type="ChEBI" id="CHEBI:58435"/>
        <dbReference type="ChEBI" id="CHEBI:59457"/>
        <dbReference type="EC" id="3.5.4.19"/>
    </reaction>
</comment>
<evidence type="ECO:0000259" key="12">
    <source>
        <dbReference type="Pfam" id="PF01502"/>
    </source>
</evidence>
<dbReference type="PANTHER" id="PTHR42945:SF11">
    <property type="entry name" value="PHOSPHORIBOSYL-AMP CYCLOHYDROLASE"/>
    <property type="match status" value="1"/>
</dbReference>
<feature type="binding site" evidence="10">
    <location>
        <position position="100"/>
    </location>
    <ligand>
        <name>Mg(2+)</name>
        <dbReference type="ChEBI" id="CHEBI:18420"/>
    </ligand>
</feature>
<feature type="compositionally biased region" description="Polar residues" evidence="11">
    <location>
        <begin position="135"/>
        <end position="144"/>
    </location>
</feature>
<dbReference type="GO" id="GO:0004635">
    <property type="term" value="F:phosphoribosyl-AMP cyclohydrolase activity"/>
    <property type="evidence" value="ECO:0007669"/>
    <property type="project" value="UniProtKB-EC"/>
</dbReference>
<evidence type="ECO:0000256" key="3">
    <source>
        <dbReference type="ARBA" id="ARBA00022490"/>
    </source>
</evidence>
<proteinExistence type="inferred from homology"/>
<evidence type="ECO:0000256" key="1">
    <source>
        <dbReference type="ARBA" id="ARBA00000024"/>
    </source>
</evidence>
<evidence type="ECO:0000256" key="6">
    <source>
        <dbReference type="ARBA" id="ARBA00022801"/>
    </source>
</evidence>
<dbReference type="Gene3D" id="3.10.20.810">
    <property type="entry name" value="Phosphoribosyl-AMP cyclohydrolase"/>
    <property type="match status" value="1"/>
</dbReference>
<feature type="binding site" evidence="10">
    <location>
        <position position="104"/>
    </location>
    <ligand>
        <name>Mg(2+)</name>
        <dbReference type="ChEBI" id="CHEBI:18420"/>
    </ligand>
</feature>
<dbReference type="PANTHER" id="PTHR42945">
    <property type="entry name" value="HISTIDINE BIOSYNTHESIS BIFUNCTIONAL PROTEIN"/>
    <property type="match status" value="1"/>
</dbReference>
<dbReference type="NCBIfam" id="NF000768">
    <property type="entry name" value="PRK00051.1"/>
    <property type="match status" value="1"/>
</dbReference>
<dbReference type="Proteomes" id="UP001180715">
    <property type="component" value="Unassembled WGS sequence"/>
</dbReference>
<feature type="binding site" evidence="10">
    <location>
        <position position="102"/>
    </location>
    <ligand>
        <name>Mg(2+)</name>
        <dbReference type="ChEBI" id="CHEBI:18420"/>
    </ligand>
</feature>
<keyword evidence="9 10" id="KW-0368">Histidine biosynthesis</keyword>
<feature type="region of interest" description="Disordered" evidence="11">
    <location>
        <begin position="135"/>
        <end position="157"/>
    </location>
</feature>
<name>A0ABU1YZY6_9MICC</name>
<reference evidence="13" key="1">
    <citation type="submission" date="2023-07" db="EMBL/GenBank/DDBJ databases">
        <title>Sequencing the genomes of 1000 actinobacteria strains.</title>
        <authorList>
            <person name="Klenk H.-P."/>
        </authorList>
    </citation>
    <scope>NUCLEOTIDE SEQUENCE</scope>
    <source>
        <strain evidence="13">DSM 13068</strain>
    </source>
</reference>
<feature type="compositionally biased region" description="Basic and acidic residues" evidence="11">
    <location>
        <begin position="148"/>
        <end position="157"/>
    </location>
</feature>
<dbReference type="InterPro" id="IPR026660">
    <property type="entry name" value="PRA-CH"/>
</dbReference>
<comment type="subunit">
    <text evidence="10">Homodimer.</text>
</comment>
<sequence length="157" mass="16970">MSGSSETPAEIRADRDQAVDSSPSVFDVSALKFNADGLIPAVVQDVDSLQVLMLGWMDAEAIRRSATTGRATYWSRSRQEYWRKGDTSGHIQEVVAMNYDCDADTILLTVAQTGAACHTGSRSCFDDRSIPVATPSRQANTAAAETSRAYETEAGEK</sequence>
<evidence type="ECO:0000256" key="4">
    <source>
        <dbReference type="ARBA" id="ARBA00022605"/>
    </source>
</evidence>
<comment type="function">
    <text evidence="10">Catalyzes the hydrolysis of the adenine ring of phosphoribosyl-AMP.</text>
</comment>
<comment type="caution">
    <text evidence="13">The sequence shown here is derived from an EMBL/GenBank/DDBJ whole genome shotgun (WGS) entry which is preliminary data.</text>
</comment>
<evidence type="ECO:0000256" key="5">
    <source>
        <dbReference type="ARBA" id="ARBA00022723"/>
    </source>
</evidence>
<evidence type="ECO:0000256" key="8">
    <source>
        <dbReference type="ARBA" id="ARBA00022842"/>
    </source>
</evidence>
<comment type="pathway">
    <text evidence="2 10">Amino-acid biosynthesis; L-histidine biosynthesis; L-histidine from 5-phospho-alpha-D-ribose 1-diphosphate: step 3/9.</text>
</comment>
<organism evidence="13 14">
    <name type="scientific">Pseudoglutamicibacter albus</name>
    <dbReference type="NCBI Taxonomy" id="98671"/>
    <lineage>
        <taxon>Bacteria</taxon>
        <taxon>Bacillati</taxon>
        <taxon>Actinomycetota</taxon>
        <taxon>Actinomycetes</taxon>
        <taxon>Micrococcales</taxon>
        <taxon>Micrococcaceae</taxon>
        <taxon>Pseudoglutamicibacter</taxon>
    </lineage>
</organism>
<evidence type="ECO:0000256" key="11">
    <source>
        <dbReference type="SAM" id="MobiDB-lite"/>
    </source>
</evidence>
<feature type="domain" description="Phosphoribosyl-AMP cyclohydrolase" evidence="12">
    <location>
        <begin position="53"/>
        <end position="125"/>
    </location>
</feature>
<comment type="subcellular location">
    <subcellularLocation>
        <location evidence="10">Cytoplasm</location>
    </subcellularLocation>
</comment>
<keyword evidence="3 10" id="KW-0963">Cytoplasm</keyword>
<keyword evidence="7 10" id="KW-0862">Zinc</keyword>
<accession>A0ABU1YZY6</accession>
<keyword evidence="8 10" id="KW-0460">Magnesium</keyword>
<dbReference type="Pfam" id="PF01502">
    <property type="entry name" value="PRA-CH"/>
    <property type="match status" value="1"/>
</dbReference>
<dbReference type="EC" id="3.5.4.19" evidence="10"/>
<comment type="cofactor">
    <cofactor evidence="10">
        <name>Mg(2+)</name>
        <dbReference type="ChEBI" id="CHEBI:18420"/>
    </cofactor>
    <text evidence="10">Binds 1 Mg(2+) ion per subunit.</text>
</comment>
<keyword evidence="14" id="KW-1185">Reference proteome</keyword>
<keyword evidence="6 10" id="KW-0378">Hydrolase</keyword>
<evidence type="ECO:0000256" key="2">
    <source>
        <dbReference type="ARBA" id="ARBA00005169"/>
    </source>
</evidence>
<dbReference type="InterPro" id="IPR038019">
    <property type="entry name" value="PRib_AMP_CycHydrolase_sf"/>
</dbReference>
<protein>
    <recommendedName>
        <fullName evidence="10">Phosphoribosyl-AMP cyclohydrolase</fullName>
        <shortName evidence="10">PRA-CH</shortName>
        <ecNumber evidence="10">3.5.4.19</ecNumber>
    </recommendedName>
</protein>
<feature type="binding site" evidence="10">
    <location>
        <position position="124"/>
    </location>
    <ligand>
        <name>Zn(2+)</name>
        <dbReference type="ChEBI" id="CHEBI:29105"/>
        <note>ligand shared between dimeric partners</note>
    </ligand>
</feature>
<comment type="similarity">
    <text evidence="10">Belongs to the PRA-CH family.</text>
</comment>
<evidence type="ECO:0000313" key="14">
    <source>
        <dbReference type="Proteomes" id="UP001180715"/>
    </source>
</evidence>
<dbReference type="HAMAP" id="MF_01021">
    <property type="entry name" value="HisI"/>
    <property type="match status" value="1"/>
</dbReference>
<keyword evidence="4 10" id="KW-0028">Amino-acid biosynthesis</keyword>
<comment type="cofactor">
    <cofactor evidence="10">
        <name>Zn(2+)</name>
        <dbReference type="ChEBI" id="CHEBI:29105"/>
    </cofactor>
    <text evidence="10">Binds 1 zinc ion per subunit.</text>
</comment>
<keyword evidence="5 10" id="KW-0479">Metal-binding</keyword>
<evidence type="ECO:0000256" key="10">
    <source>
        <dbReference type="HAMAP-Rule" id="MF_01021"/>
    </source>
</evidence>
<evidence type="ECO:0000256" key="9">
    <source>
        <dbReference type="ARBA" id="ARBA00023102"/>
    </source>
</evidence>
<dbReference type="EMBL" id="JAVDXX010000001">
    <property type="protein sequence ID" value="MDR7293340.1"/>
    <property type="molecule type" value="Genomic_DNA"/>
</dbReference>
<feature type="binding site" evidence="10">
    <location>
        <position position="117"/>
    </location>
    <ligand>
        <name>Zn(2+)</name>
        <dbReference type="ChEBI" id="CHEBI:29105"/>
        <note>ligand shared between dimeric partners</note>
    </ligand>
</feature>
<dbReference type="SUPFAM" id="SSF141734">
    <property type="entry name" value="HisI-like"/>
    <property type="match status" value="1"/>
</dbReference>
<dbReference type="RefSeq" id="WP_377649944.1">
    <property type="nucleotide sequence ID" value="NZ_JAVDXX010000001.1"/>
</dbReference>
<feature type="binding site" evidence="10">
    <location>
        <position position="101"/>
    </location>
    <ligand>
        <name>Zn(2+)</name>
        <dbReference type="ChEBI" id="CHEBI:29105"/>
        <note>ligand shared between dimeric partners</note>
    </ligand>
</feature>
<gene>
    <name evidence="10" type="primary">hisI</name>
    <name evidence="13" type="ORF">J2S67_000608</name>
</gene>
<evidence type="ECO:0000256" key="7">
    <source>
        <dbReference type="ARBA" id="ARBA00022833"/>
    </source>
</evidence>
<dbReference type="InterPro" id="IPR002496">
    <property type="entry name" value="PRib_AMP_CycHydrolase_dom"/>
</dbReference>